<feature type="region of interest" description="Disordered" evidence="6">
    <location>
        <begin position="314"/>
        <end position="348"/>
    </location>
</feature>
<dbReference type="GO" id="GO:0004527">
    <property type="term" value="F:exonuclease activity"/>
    <property type="evidence" value="ECO:0007669"/>
    <property type="project" value="UniProtKB-KW"/>
</dbReference>
<keyword evidence="9" id="KW-1185">Reference proteome</keyword>
<feature type="region of interest" description="Disordered" evidence="6">
    <location>
        <begin position="65"/>
        <end position="96"/>
    </location>
</feature>
<name>A0AAD4PZA1_9EURO</name>
<keyword evidence="1" id="KW-0698">rRNA processing</keyword>
<proteinExistence type="predicted"/>
<evidence type="ECO:0000313" key="8">
    <source>
        <dbReference type="EMBL" id="KAH8696187.1"/>
    </source>
</evidence>
<dbReference type="RefSeq" id="XP_046071125.1">
    <property type="nucleotide sequence ID" value="XM_046220517.1"/>
</dbReference>
<feature type="domain" description="Exonuclease" evidence="7">
    <location>
        <begin position="190"/>
        <end position="393"/>
    </location>
</feature>
<sequence length="393" mass="43399">MSNTLQQDSLSLGGTTSGVTIPIVKTPAYIEKLNSLAHHDEVLAAVGYVVKELSSEELEGKKRCSGCGKQMSQVMPKKAKNKNNKKPPPDKDVSGQLEACIISSPAKDTTSDSPLNKGDIPASNEPHMRCKFHSGLLQFKVWSCCGGNPMDAPCTKHEFHIPRPYAAGEIERLWQFHSTGGGKRQSSYRKAVAIDCEMGTAKSGDSELIRITLLDYFSGQILIDKLVYPDVPMLHFNTRYSGVRRIDLNNARREGSCFYGRNSARTAILKFVGPSTVIVGHSAQNDLKSLRWIHHKIVDTYIIESSLKEAAERMLKESSLTTPPEPPNSLDVNPKKEEDRQKSSKGRGMLSLKTLSKVKLGRDIQTGRNGHDSVEDALAARDLVHFYLTNSIH</sequence>
<dbReference type="InterPro" id="IPR012337">
    <property type="entry name" value="RNaseH-like_sf"/>
</dbReference>
<evidence type="ECO:0000256" key="6">
    <source>
        <dbReference type="SAM" id="MobiDB-lite"/>
    </source>
</evidence>
<keyword evidence="3" id="KW-0378">Hydrolase</keyword>
<dbReference type="GeneID" id="70250804"/>
<dbReference type="Gene3D" id="3.30.420.10">
    <property type="entry name" value="Ribonuclease H-like superfamily/Ribonuclease H"/>
    <property type="match status" value="1"/>
</dbReference>
<evidence type="ECO:0000256" key="4">
    <source>
        <dbReference type="ARBA" id="ARBA00022839"/>
    </source>
</evidence>
<evidence type="ECO:0000259" key="7">
    <source>
        <dbReference type="SMART" id="SM00479"/>
    </source>
</evidence>
<dbReference type="SUPFAM" id="SSF53098">
    <property type="entry name" value="Ribonuclease H-like"/>
    <property type="match status" value="1"/>
</dbReference>
<dbReference type="InterPro" id="IPR013520">
    <property type="entry name" value="Ribonucl_H"/>
</dbReference>
<keyword evidence="4" id="KW-0269">Exonuclease</keyword>
<evidence type="ECO:0000256" key="1">
    <source>
        <dbReference type="ARBA" id="ARBA00022552"/>
    </source>
</evidence>
<gene>
    <name evidence="8" type="ORF">BGW36DRAFT_428207</name>
</gene>
<dbReference type="SMART" id="SM00479">
    <property type="entry name" value="EXOIII"/>
    <property type="match status" value="1"/>
</dbReference>
<reference evidence="8" key="1">
    <citation type="submission" date="2021-12" db="EMBL/GenBank/DDBJ databases">
        <title>Convergent genome expansion in fungi linked to evolution of root-endophyte symbiosis.</title>
        <authorList>
            <consortium name="DOE Joint Genome Institute"/>
            <person name="Ke Y.-H."/>
            <person name="Bonito G."/>
            <person name="Liao H.-L."/>
            <person name="Looney B."/>
            <person name="Rojas-Flechas A."/>
            <person name="Nash J."/>
            <person name="Hameed K."/>
            <person name="Schadt C."/>
            <person name="Martin F."/>
            <person name="Crous P.W."/>
            <person name="Miettinen O."/>
            <person name="Magnuson J.K."/>
            <person name="Labbe J."/>
            <person name="Jacobson D."/>
            <person name="Doktycz M.J."/>
            <person name="Veneault-Fourrey C."/>
            <person name="Kuo A."/>
            <person name="Mondo S."/>
            <person name="Calhoun S."/>
            <person name="Riley R."/>
            <person name="Ohm R."/>
            <person name="LaButti K."/>
            <person name="Andreopoulos B."/>
            <person name="Pangilinan J."/>
            <person name="Nolan M."/>
            <person name="Tritt A."/>
            <person name="Clum A."/>
            <person name="Lipzen A."/>
            <person name="Daum C."/>
            <person name="Barry K."/>
            <person name="Grigoriev I.V."/>
            <person name="Vilgalys R."/>
        </authorList>
    </citation>
    <scope>NUCLEOTIDE SEQUENCE</scope>
    <source>
        <strain evidence="8">PMI_201</strain>
    </source>
</reference>
<feature type="compositionally biased region" description="Basic and acidic residues" evidence="6">
    <location>
        <begin position="333"/>
        <end position="342"/>
    </location>
</feature>
<dbReference type="EMBL" id="JAJTJA010000007">
    <property type="protein sequence ID" value="KAH8696187.1"/>
    <property type="molecule type" value="Genomic_DNA"/>
</dbReference>
<dbReference type="Proteomes" id="UP001201262">
    <property type="component" value="Unassembled WGS sequence"/>
</dbReference>
<evidence type="ECO:0000256" key="5">
    <source>
        <dbReference type="ARBA" id="ARBA00025599"/>
    </source>
</evidence>
<dbReference type="GO" id="GO:0005634">
    <property type="term" value="C:nucleus"/>
    <property type="evidence" value="ECO:0007669"/>
    <property type="project" value="TreeGrafter"/>
</dbReference>
<evidence type="ECO:0000256" key="3">
    <source>
        <dbReference type="ARBA" id="ARBA00022801"/>
    </source>
</evidence>
<dbReference type="PANTHER" id="PTHR12801:SF45">
    <property type="entry name" value="RNA EXONUCLEASE 4"/>
    <property type="match status" value="1"/>
</dbReference>
<evidence type="ECO:0000313" key="9">
    <source>
        <dbReference type="Proteomes" id="UP001201262"/>
    </source>
</evidence>
<keyword evidence="2" id="KW-0540">Nuclease</keyword>
<evidence type="ECO:0000256" key="2">
    <source>
        <dbReference type="ARBA" id="ARBA00022722"/>
    </source>
</evidence>
<dbReference type="GO" id="GO:0003676">
    <property type="term" value="F:nucleic acid binding"/>
    <property type="evidence" value="ECO:0007669"/>
    <property type="project" value="InterPro"/>
</dbReference>
<organism evidence="8 9">
    <name type="scientific">Talaromyces proteolyticus</name>
    <dbReference type="NCBI Taxonomy" id="1131652"/>
    <lineage>
        <taxon>Eukaryota</taxon>
        <taxon>Fungi</taxon>
        <taxon>Dikarya</taxon>
        <taxon>Ascomycota</taxon>
        <taxon>Pezizomycotina</taxon>
        <taxon>Eurotiomycetes</taxon>
        <taxon>Eurotiomycetidae</taxon>
        <taxon>Eurotiales</taxon>
        <taxon>Trichocomaceae</taxon>
        <taxon>Talaromyces</taxon>
        <taxon>Talaromyces sect. Bacilispori</taxon>
    </lineage>
</organism>
<dbReference type="GO" id="GO:0006364">
    <property type="term" value="P:rRNA processing"/>
    <property type="evidence" value="ECO:0007669"/>
    <property type="project" value="UniProtKB-KW"/>
</dbReference>
<comment type="function">
    <text evidence="5">Exoribonuclease involved in ribosome biosynthesis. Involved in the processing of ITS1, the internal transcribed spacer localized between the 18S and 5.8S rRNAs.</text>
</comment>
<protein>
    <submittedName>
        <fullName evidence="8">Ribonuclease H-like domain-containing protein</fullName>
    </submittedName>
</protein>
<dbReference type="GO" id="GO:0000027">
    <property type="term" value="P:ribosomal large subunit assembly"/>
    <property type="evidence" value="ECO:0007669"/>
    <property type="project" value="TreeGrafter"/>
</dbReference>
<dbReference type="InterPro" id="IPR047021">
    <property type="entry name" value="REXO1/3/4-like"/>
</dbReference>
<dbReference type="PANTHER" id="PTHR12801">
    <property type="entry name" value="RNA EXONUCLEASE REXO1 / RECO3 FAMILY MEMBER-RELATED"/>
    <property type="match status" value="1"/>
</dbReference>
<dbReference type="CDD" id="cd06137">
    <property type="entry name" value="DEDDh_RNase"/>
    <property type="match status" value="1"/>
</dbReference>
<comment type="caution">
    <text evidence="8">The sequence shown here is derived from an EMBL/GenBank/DDBJ whole genome shotgun (WGS) entry which is preliminary data.</text>
</comment>
<accession>A0AAD4PZA1</accession>
<dbReference type="InterPro" id="IPR036397">
    <property type="entry name" value="RNaseH_sf"/>
</dbReference>
<dbReference type="AlphaFoldDB" id="A0AAD4PZA1"/>